<dbReference type="InterPro" id="IPR001315">
    <property type="entry name" value="CARD"/>
</dbReference>
<feature type="domain" description="CARD" evidence="1">
    <location>
        <begin position="1"/>
        <end position="80"/>
    </location>
</feature>
<dbReference type="Pfam" id="PF00619">
    <property type="entry name" value="CARD"/>
    <property type="match status" value="1"/>
</dbReference>
<keyword evidence="3" id="KW-1185">Reference proteome</keyword>
<reference evidence="2 3" key="1">
    <citation type="submission" date="2024-06" db="EMBL/GenBank/DDBJ databases">
        <authorList>
            <person name="Pan Q."/>
            <person name="Wen M."/>
            <person name="Jouanno E."/>
            <person name="Zahm M."/>
            <person name="Klopp C."/>
            <person name="Cabau C."/>
            <person name="Louis A."/>
            <person name="Berthelot C."/>
            <person name="Parey E."/>
            <person name="Roest Crollius H."/>
            <person name="Montfort J."/>
            <person name="Robinson-Rechavi M."/>
            <person name="Bouchez O."/>
            <person name="Lampietro C."/>
            <person name="Lopez Roques C."/>
            <person name="Donnadieu C."/>
            <person name="Postlethwait J."/>
            <person name="Bobe J."/>
            <person name="Verreycken H."/>
            <person name="Guiguen Y."/>
        </authorList>
    </citation>
    <scope>NUCLEOTIDE SEQUENCE [LARGE SCALE GENOMIC DNA]</scope>
    <source>
        <strain evidence="2">Up_M1</strain>
        <tissue evidence="2">Testis</tissue>
    </source>
</reference>
<sequence length="470" mass="53220">MAKECLLKHKTDLTDILSGEASLIFQHIQQNELLTDREYNILHRNPPPNQTQEDSIIKLIDKLRDKGEDHCKLFLEVLHHKEITDTMPRLRELDWTTSQPHVPPNIQTGSKTGNGKKMMTDRCGYIYNVSEIKTGKMKQYFTAVLQEELKCRDVIVFPTQLQELFAKAERNRNPVKLKKVFLQPNQNMWITFSEKSSFSILDRLPFKDNGNHDTVFKDMSLAALKAKEENKENAGSNKVNVTVEVIQKLLLGHRVTRAQKRLNMVEYLVGQIDANVTTLANLTVWGDEHTVEEGKWYRVTNVSVGQYGDQTTLNMTKDSTLVNVPSGGKCMVPPSMVQRETFTGKIIGHWLSQEYTCPQGHPLEGVDTTENMVTCNMCPMTYIKSVVKSIIKGKLSIDSNMGFKEFSVEDSVITTLLGGRCEERNTVEKALVELPTVMVTVLNGNVLSITIQSQEVTTQDSNRSTVSQRI</sequence>
<dbReference type="Proteomes" id="UP001557470">
    <property type="component" value="Unassembled WGS sequence"/>
</dbReference>
<organism evidence="2 3">
    <name type="scientific">Umbra pygmaea</name>
    <name type="common">Eastern mudminnow</name>
    <dbReference type="NCBI Taxonomy" id="75934"/>
    <lineage>
        <taxon>Eukaryota</taxon>
        <taxon>Metazoa</taxon>
        <taxon>Chordata</taxon>
        <taxon>Craniata</taxon>
        <taxon>Vertebrata</taxon>
        <taxon>Euteleostomi</taxon>
        <taxon>Actinopterygii</taxon>
        <taxon>Neopterygii</taxon>
        <taxon>Teleostei</taxon>
        <taxon>Protacanthopterygii</taxon>
        <taxon>Esociformes</taxon>
        <taxon>Umbridae</taxon>
        <taxon>Umbra</taxon>
    </lineage>
</organism>
<dbReference type="InterPro" id="IPR012340">
    <property type="entry name" value="NA-bd_OB-fold"/>
</dbReference>
<dbReference type="InterPro" id="IPR011029">
    <property type="entry name" value="DEATH-like_dom_sf"/>
</dbReference>
<dbReference type="SUPFAM" id="SSF50249">
    <property type="entry name" value="Nucleic acid-binding proteins"/>
    <property type="match status" value="1"/>
</dbReference>
<proteinExistence type="predicted"/>
<protein>
    <recommendedName>
        <fullName evidence="1">CARD domain-containing protein</fullName>
    </recommendedName>
</protein>
<dbReference type="Gene3D" id="1.10.533.10">
    <property type="entry name" value="Death Domain, Fas"/>
    <property type="match status" value="1"/>
</dbReference>
<gene>
    <name evidence="2" type="ORF">UPYG_G00021310</name>
</gene>
<evidence type="ECO:0000313" key="2">
    <source>
        <dbReference type="EMBL" id="KAL1022028.1"/>
    </source>
</evidence>
<dbReference type="CDD" id="cd01671">
    <property type="entry name" value="CARD"/>
    <property type="match status" value="1"/>
</dbReference>
<dbReference type="PROSITE" id="PS50209">
    <property type="entry name" value="CARD"/>
    <property type="match status" value="1"/>
</dbReference>
<dbReference type="SUPFAM" id="SSF47986">
    <property type="entry name" value="DEATH domain"/>
    <property type="match status" value="1"/>
</dbReference>
<dbReference type="Gene3D" id="2.40.50.140">
    <property type="entry name" value="Nucleic acid-binding proteins"/>
    <property type="match status" value="1"/>
</dbReference>
<evidence type="ECO:0000313" key="3">
    <source>
        <dbReference type="Proteomes" id="UP001557470"/>
    </source>
</evidence>
<name>A0ABD0XKT1_UMBPY</name>
<evidence type="ECO:0000259" key="1">
    <source>
        <dbReference type="PROSITE" id="PS50209"/>
    </source>
</evidence>
<dbReference type="EMBL" id="JAGEUA010000001">
    <property type="protein sequence ID" value="KAL1022028.1"/>
    <property type="molecule type" value="Genomic_DNA"/>
</dbReference>
<accession>A0ABD0XKT1</accession>
<dbReference type="AlphaFoldDB" id="A0ABD0XKT1"/>
<comment type="caution">
    <text evidence="2">The sequence shown here is derived from an EMBL/GenBank/DDBJ whole genome shotgun (WGS) entry which is preliminary data.</text>
</comment>